<evidence type="ECO:0000256" key="1">
    <source>
        <dbReference type="SAM" id="MobiDB-lite"/>
    </source>
</evidence>
<dbReference type="AlphaFoldDB" id="A0A6C0IXK8"/>
<feature type="compositionally biased region" description="Polar residues" evidence="1">
    <location>
        <begin position="83"/>
        <end position="107"/>
    </location>
</feature>
<proteinExistence type="predicted"/>
<evidence type="ECO:0000313" key="2">
    <source>
        <dbReference type="EMBL" id="QHT97802.1"/>
    </source>
</evidence>
<dbReference type="EMBL" id="MN740283">
    <property type="protein sequence ID" value="QHT97802.1"/>
    <property type="molecule type" value="Genomic_DNA"/>
</dbReference>
<accession>A0A6C0IXK8</accession>
<protein>
    <submittedName>
        <fullName evidence="2">Uncharacterized protein</fullName>
    </submittedName>
</protein>
<sequence>MSQRKLIADLVAQKHQTRPIGPDAPQPIEITVTSTGPFSIDRGSVLCDICGSIIRQSYLPAHRSTGACARAAERRKQSDDENLYQTTQTRTVESCSVETDRATSGAT</sequence>
<feature type="region of interest" description="Disordered" evidence="1">
    <location>
        <begin position="72"/>
        <end position="107"/>
    </location>
</feature>
<reference evidence="2" key="1">
    <citation type="journal article" date="2020" name="Nature">
        <title>Giant virus diversity and host interactions through global metagenomics.</title>
        <authorList>
            <person name="Schulz F."/>
            <person name="Roux S."/>
            <person name="Paez-Espino D."/>
            <person name="Jungbluth S."/>
            <person name="Walsh D.A."/>
            <person name="Denef V.J."/>
            <person name="McMahon K.D."/>
            <person name="Konstantinidis K.T."/>
            <person name="Eloe-Fadrosh E.A."/>
            <person name="Kyrpides N.C."/>
            <person name="Woyke T."/>
        </authorList>
    </citation>
    <scope>NUCLEOTIDE SEQUENCE</scope>
    <source>
        <strain evidence="2">GVMAG-M-3300025572-1</strain>
    </source>
</reference>
<organism evidence="2">
    <name type="scientific">viral metagenome</name>
    <dbReference type="NCBI Taxonomy" id="1070528"/>
    <lineage>
        <taxon>unclassified sequences</taxon>
        <taxon>metagenomes</taxon>
        <taxon>organismal metagenomes</taxon>
    </lineage>
</organism>
<name>A0A6C0IXK8_9ZZZZ</name>